<evidence type="ECO:0000259" key="5">
    <source>
        <dbReference type="PROSITE" id="PS50931"/>
    </source>
</evidence>
<evidence type="ECO:0000256" key="1">
    <source>
        <dbReference type="ARBA" id="ARBA00009437"/>
    </source>
</evidence>
<dbReference type="InterPro" id="IPR005119">
    <property type="entry name" value="LysR_subst-bd"/>
</dbReference>
<evidence type="ECO:0000256" key="4">
    <source>
        <dbReference type="ARBA" id="ARBA00023163"/>
    </source>
</evidence>
<dbReference type="GO" id="GO:0032993">
    <property type="term" value="C:protein-DNA complex"/>
    <property type="evidence" value="ECO:0007669"/>
    <property type="project" value="TreeGrafter"/>
</dbReference>
<gene>
    <name evidence="6" type="ORF">DFR24_3280</name>
</gene>
<feature type="domain" description="HTH lysR-type" evidence="5">
    <location>
        <begin position="1"/>
        <end position="58"/>
    </location>
</feature>
<accession>A0A4R7P741</accession>
<comment type="caution">
    <text evidence="6">The sequence shown here is derived from an EMBL/GenBank/DDBJ whole genome shotgun (WGS) entry which is preliminary data.</text>
</comment>
<dbReference type="SUPFAM" id="SSF46785">
    <property type="entry name" value="Winged helix' DNA-binding domain"/>
    <property type="match status" value="1"/>
</dbReference>
<keyword evidence="2" id="KW-0805">Transcription regulation</keyword>
<dbReference type="SUPFAM" id="SSF53850">
    <property type="entry name" value="Periplasmic binding protein-like II"/>
    <property type="match status" value="1"/>
</dbReference>
<dbReference type="Proteomes" id="UP000295341">
    <property type="component" value="Unassembled WGS sequence"/>
</dbReference>
<dbReference type="PROSITE" id="PS50931">
    <property type="entry name" value="HTH_LYSR"/>
    <property type="match status" value="1"/>
</dbReference>
<dbReference type="RefSeq" id="WP_162851254.1">
    <property type="nucleotide sequence ID" value="NZ_MWIN01000018.1"/>
</dbReference>
<dbReference type="PRINTS" id="PR00039">
    <property type="entry name" value="HTHLYSR"/>
</dbReference>
<dbReference type="InterPro" id="IPR036388">
    <property type="entry name" value="WH-like_DNA-bd_sf"/>
</dbReference>
<sequence>MEFRQIRHFMAVVDARGFTKAAESLSITQPALSASVSKLEAELGVRLLDRSRTRAIPTREGLKLMERMTPVMHACDALGNEVRLASTPSPLRIGLLKTVATRPLANLVRTFKRANPHAAISLFEGDADDLQARLESSEIDAIITSSKPVRRTNAFKYLLKERYVLAVPLDHKLASESAVPLEVLKEEPIVSRTQCEMFKDTVDVLARRRIKPKVAYHTDQDDRAISLVAAGIGVAMVPELLDDPDVAQVPFSDFDLTRTISVQWKKGSQAKLVKDFVFYAASHRWGRARSAA</sequence>
<comment type="similarity">
    <text evidence="1">Belongs to the LysR transcriptional regulatory family.</text>
</comment>
<evidence type="ECO:0000313" key="6">
    <source>
        <dbReference type="EMBL" id="TDU28900.1"/>
    </source>
</evidence>
<organism evidence="6 7">
    <name type="scientific">Panacagrimonas perspica</name>
    <dbReference type="NCBI Taxonomy" id="381431"/>
    <lineage>
        <taxon>Bacteria</taxon>
        <taxon>Pseudomonadati</taxon>
        <taxon>Pseudomonadota</taxon>
        <taxon>Gammaproteobacteria</taxon>
        <taxon>Nevskiales</taxon>
        <taxon>Nevskiaceae</taxon>
        <taxon>Panacagrimonas</taxon>
    </lineage>
</organism>
<name>A0A4R7P741_9GAMM</name>
<reference evidence="6 7" key="1">
    <citation type="submission" date="2019-03" db="EMBL/GenBank/DDBJ databases">
        <title>Genomic Encyclopedia of Type Strains, Phase IV (KMG-IV): sequencing the most valuable type-strain genomes for metagenomic binning, comparative biology and taxonomic classification.</title>
        <authorList>
            <person name="Goeker M."/>
        </authorList>
    </citation>
    <scope>NUCLEOTIDE SEQUENCE [LARGE SCALE GENOMIC DNA]</scope>
    <source>
        <strain evidence="6 7">DSM 26377</strain>
    </source>
</reference>
<dbReference type="FunFam" id="1.10.10.10:FF:000001">
    <property type="entry name" value="LysR family transcriptional regulator"/>
    <property type="match status" value="1"/>
</dbReference>
<dbReference type="Pfam" id="PF00126">
    <property type="entry name" value="HTH_1"/>
    <property type="match status" value="1"/>
</dbReference>
<dbReference type="InterPro" id="IPR000847">
    <property type="entry name" value="LysR_HTH_N"/>
</dbReference>
<evidence type="ECO:0000256" key="3">
    <source>
        <dbReference type="ARBA" id="ARBA00023125"/>
    </source>
</evidence>
<dbReference type="AlphaFoldDB" id="A0A4R7P741"/>
<keyword evidence="3 6" id="KW-0238">DNA-binding</keyword>
<dbReference type="EMBL" id="SOBT01000009">
    <property type="protein sequence ID" value="TDU28900.1"/>
    <property type="molecule type" value="Genomic_DNA"/>
</dbReference>
<evidence type="ECO:0000256" key="2">
    <source>
        <dbReference type="ARBA" id="ARBA00023015"/>
    </source>
</evidence>
<dbReference type="Pfam" id="PF03466">
    <property type="entry name" value="LysR_substrate"/>
    <property type="match status" value="1"/>
</dbReference>
<dbReference type="PANTHER" id="PTHR30346">
    <property type="entry name" value="TRANSCRIPTIONAL DUAL REGULATOR HCAR-RELATED"/>
    <property type="match status" value="1"/>
</dbReference>
<dbReference type="Gene3D" id="1.10.10.10">
    <property type="entry name" value="Winged helix-like DNA-binding domain superfamily/Winged helix DNA-binding domain"/>
    <property type="match status" value="1"/>
</dbReference>
<dbReference type="GO" id="GO:0003700">
    <property type="term" value="F:DNA-binding transcription factor activity"/>
    <property type="evidence" value="ECO:0007669"/>
    <property type="project" value="InterPro"/>
</dbReference>
<dbReference type="InterPro" id="IPR036390">
    <property type="entry name" value="WH_DNA-bd_sf"/>
</dbReference>
<dbReference type="GO" id="GO:0003677">
    <property type="term" value="F:DNA binding"/>
    <property type="evidence" value="ECO:0007669"/>
    <property type="project" value="UniProtKB-KW"/>
</dbReference>
<protein>
    <submittedName>
        <fullName evidence="6">DNA-binding transcriptional LysR family regulator</fullName>
    </submittedName>
</protein>
<proteinExistence type="inferred from homology"/>
<evidence type="ECO:0000313" key="7">
    <source>
        <dbReference type="Proteomes" id="UP000295341"/>
    </source>
</evidence>
<keyword evidence="4" id="KW-0804">Transcription</keyword>
<keyword evidence="7" id="KW-1185">Reference proteome</keyword>
<dbReference type="PANTHER" id="PTHR30346:SF28">
    <property type="entry name" value="HTH-TYPE TRANSCRIPTIONAL REGULATOR CYNR"/>
    <property type="match status" value="1"/>
</dbReference>
<dbReference type="Gene3D" id="3.40.190.10">
    <property type="entry name" value="Periplasmic binding protein-like II"/>
    <property type="match status" value="2"/>
</dbReference>